<dbReference type="InterPro" id="IPR008258">
    <property type="entry name" value="Transglycosylase_SLT_dom_1"/>
</dbReference>
<evidence type="ECO:0000313" key="3">
    <source>
        <dbReference type="EMBL" id="SIS88124.1"/>
    </source>
</evidence>
<gene>
    <name evidence="3" type="ORF">SAMN05421760_106253</name>
</gene>
<dbReference type="PANTHER" id="PTHR37423:SF2">
    <property type="entry name" value="MEMBRANE-BOUND LYTIC MUREIN TRANSGLYCOSYLASE C"/>
    <property type="match status" value="1"/>
</dbReference>
<name>A0A1N7MPR6_9GAMM</name>
<dbReference type="Pfam" id="PF01464">
    <property type="entry name" value="SLT"/>
    <property type="match status" value="1"/>
</dbReference>
<dbReference type="AlphaFoldDB" id="A0A1N7MPR6"/>
<dbReference type="EMBL" id="FTOE01000006">
    <property type="protein sequence ID" value="SIS88124.1"/>
    <property type="molecule type" value="Genomic_DNA"/>
</dbReference>
<comment type="similarity">
    <text evidence="1">Belongs to the transglycosylase Slt family.</text>
</comment>
<feature type="domain" description="Transglycosylase SLT" evidence="2">
    <location>
        <begin position="40"/>
        <end position="143"/>
    </location>
</feature>
<evidence type="ECO:0000256" key="1">
    <source>
        <dbReference type="ARBA" id="ARBA00007734"/>
    </source>
</evidence>
<protein>
    <submittedName>
        <fullName evidence="3">Transglycosylase SLT domain-containing protein</fullName>
    </submittedName>
</protein>
<proteinExistence type="inferred from homology"/>
<sequence length="196" mass="21940">MASCSAALAAGIPHESNRYRNDLTRQARLIWGIDAPIAVMAAQVHQESAWDKSAVSAVGATGLAQFMPATARWIPVIDSQLSNPQPTNPTWALRALARYDFWLYSRLRADTHCDRWAMTLSAYNGGLGWVLRDKKAANAAGDSRWLWWDNVEKYNAGRKNDSFLENRGYPRRILLMLMPRYQQAGWGQGIQCGGTL</sequence>
<dbReference type="PANTHER" id="PTHR37423">
    <property type="entry name" value="SOLUBLE LYTIC MUREIN TRANSGLYCOSYLASE-RELATED"/>
    <property type="match status" value="1"/>
</dbReference>
<dbReference type="STRING" id="619304.SAMN05421760_106253"/>
<organism evidence="3 4">
    <name type="scientific">Neptunomonas antarctica</name>
    <dbReference type="NCBI Taxonomy" id="619304"/>
    <lineage>
        <taxon>Bacteria</taxon>
        <taxon>Pseudomonadati</taxon>
        <taxon>Pseudomonadota</taxon>
        <taxon>Gammaproteobacteria</taxon>
        <taxon>Oceanospirillales</taxon>
        <taxon>Oceanospirillaceae</taxon>
        <taxon>Neptunomonas</taxon>
    </lineage>
</organism>
<dbReference type="Gene3D" id="1.10.530.10">
    <property type="match status" value="1"/>
</dbReference>
<evidence type="ECO:0000313" key="4">
    <source>
        <dbReference type="Proteomes" id="UP000185999"/>
    </source>
</evidence>
<accession>A0A1N7MPR6</accession>
<dbReference type="InterPro" id="IPR023346">
    <property type="entry name" value="Lysozyme-like_dom_sf"/>
</dbReference>
<dbReference type="Proteomes" id="UP000185999">
    <property type="component" value="Unassembled WGS sequence"/>
</dbReference>
<dbReference type="SUPFAM" id="SSF53955">
    <property type="entry name" value="Lysozyme-like"/>
    <property type="match status" value="1"/>
</dbReference>
<keyword evidence="4" id="KW-1185">Reference proteome</keyword>
<evidence type="ECO:0000259" key="2">
    <source>
        <dbReference type="Pfam" id="PF01464"/>
    </source>
</evidence>
<reference evidence="4" key="1">
    <citation type="submission" date="2017-01" db="EMBL/GenBank/DDBJ databases">
        <authorList>
            <person name="Varghese N."/>
            <person name="Submissions S."/>
        </authorList>
    </citation>
    <scope>NUCLEOTIDE SEQUENCE [LARGE SCALE GENOMIC DNA]</scope>
    <source>
        <strain evidence="4">DSM 22306</strain>
    </source>
</reference>